<accession>A0AAN9LA43</accession>
<evidence type="ECO:0000313" key="1">
    <source>
        <dbReference type="EMBL" id="KAK7331979.1"/>
    </source>
</evidence>
<dbReference type="AlphaFoldDB" id="A0AAN9LA43"/>
<dbReference type="EMBL" id="JAYMYR010000011">
    <property type="protein sequence ID" value="KAK7331979.1"/>
    <property type="molecule type" value="Genomic_DNA"/>
</dbReference>
<dbReference type="Proteomes" id="UP001374584">
    <property type="component" value="Unassembled WGS sequence"/>
</dbReference>
<protein>
    <submittedName>
        <fullName evidence="1">Uncharacterized protein</fullName>
    </submittedName>
</protein>
<keyword evidence="2" id="KW-1185">Reference proteome</keyword>
<comment type="caution">
    <text evidence="1">The sequence shown here is derived from an EMBL/GenBank/DDBJ whole genome shotgun (WGS) entry which is preliminary data.</text>
</comment>
<gene>
    <name evidence="1" type="ORF">VNO80_28725</name>
</gene>
<proteinExistence type="predicted"/>
<name>A0AAN9LA43_PHACN</name>
<evidence type="ECO:0000313" key="2">
    <source>
        <dbReference type="Proteomes" id="UP001374584"/>
    </source>
</evidence>
<organism evidence="1 2">
    <name type="scientific">Phaseolus coccineus</name>
    <name type="common">Scarlet runner bean</name>
    <name type="synonym">Phaseolus multiflorus</name>
    <dbReference type="NCBI Taxonomy" id="3886"/>
    <lineage>
        <taxon>Eukaryota</taxon>
        <taxon>Viridiplantae</taxon>
        <taxon>Streptophyta</taxon>
        <taxon>Embryophyta</taxon>
        <taxon>Tracheophyta</taxon>
        <taxon>Spermatophyta</taxon>
        <taxon>Magnoliopsida</taxon>
        <taxon>eudicotyledons</taxon>
        <taxon>Gunneridae</taxon>
        <taxon>Pentapetalae</taxon>
        <taxon>rosids</taxon>
        <taxon>fabids</taxon>
        <taxon>Fabales</taxon>
        <taxon>Fabaceae</taxon>
        <taxon>Papilionoideae</taxon>
        <taxon>50 kb inversion clade</taxon>
        <taxon>NPAAA clade</taxon>
        <taxon>indigoferoid/millettioid clade</taxon>
        <taxon>Phaseoleae</taxon>
        <taxon>Phaseolus</taxon>
    </lineage>
</organism>
<reference evidence="1 2" key="1">
    <citation type="submission" date="2024-01" db="EMBL/GenBank/DDBJ databases">
        <title>The genomes of 5 underutilized Papilionoideae crops provide insights into root nodulation and disease resistanc.</title>
        <authorList>
            <person name="Jiang F."/>
        </authorList>
    </citation>
    <scope>NUCLEOTIDE SEQUENCE [LARGE SCALE GENOMIC DNA]</scope>
    <source>
        <strain evidence="1">JINMINGXINNONG_FW02</strain>
        <tissue evidence="1">Leaves</tissue>
    </source>
</reference>
<sequence length="71" mass="7788">MKEGKISMNGLMPAAAFSESVRSSVQLALLQCNAKLRLLGVMCGRERERNNGTRRKTVVVVVAHFVRLCVG</sequence>